<protein>
    <submittedName>
        <fullName evidence="1">Uncharacterized protein</fullName>
    </submittedName>
</protein>
<proteinExistence type="predicted"/>
<name>A0AAE1C9Q8_9PEZI</name>
<reference evidence="1" key="1">
    <citation type="journal article" date="2023" name="Mol. Phylogenet. Evol.">
        <title>Genome-scale phylogeny and comparative genomics of the fungal order Sordariales.</title>
        <authorList>
            <person name="Hensen N."/>
            <person name="Bonometti L."/>
            <person name="Westerberg I."/>
            <person name="Brannstrom I.O."/>
            <person name="Guillou S."/>
            <person name="Cros-Aarteil S."/>
            <person name="Calhoun S."/>
            <person name="Haridas S."/>
            <person name="Kuo A."/>
            <person name="Mondo S."/>
            <person name="Pangilinan J."/>
            <person name="Riley R."/>
            <person name="LaButti K."/>
            <person name="Andreopoulos B."/>
            <person name="Lipzen A."/>
            <person name="Chen C."/>
            <person name="Yan M."/>
            <person name="Daum C."/>
            <person name="Ng V."/>
            <person name="Clum A."/>
            <person name="Steindorff A."/>
            <person name="Ohm R.A."/>
            <person name="Martin F."/>
            <person name="Silar P."/>
            <person name="Natvig D.O."/>
            <person name="Lalanne C."/>
            <person name="Gautier V."/>
            <person name="Ament-Velasquez S.L."/>
            <person name="Kruys A."/>
            <person name="Hutchinson M.I."/>
            <person name="Powell A.J."/>
            <person name="Barry K."/>
            <person name="Miller A.N."/>
            <person name="Grigoriev I.V."/>
            <person name="Debuchy R."/>
            <person name="Gladieux P."/>
            <person name="Hiltunen Thoren M."/>
            <person name="Johannesson H."/>
        </authorList>
    </citation>
    <scope>NUCLEOTIDE SEQUENCE</scope>
    <source>
        <strain evidence="1">CBS 314.62</strain>
    </source>
</reference>
<reference evidence="1" key="2">
    <citation type="submission" date="2023-06" db="EMBL/GenBank/DDBJ databases">
        <authorList>
            <consortium name="Lawrence Berkeley National Laboratory"/>
            <person name="Haridas S."/>
            <person name="Hensen N."/>
            <person name="Bonometti L."/>
            <person name="Westerberg I."/>
            <person name="Brannstrom I.O."/>
            <person name="Guillou S."/>
            <person name="Cros-Aarteil S."/>
            <person name="Calhoun S."/>
            <person name="Kuo A."/>
            <person name="Mondo S."/>
            <person name="Pangilinan J."/>
            <person name="Riley R."/>
            <person name="Labutti K."/>
            <person name="Andreopoulos B."/>
            <person name="Lipzen A."/>
            <person name="Chen C."/>
            <person name="Yanf M."/>
            <person name="Daum C."/>
            <person name="Ng V."/>
            <person name="Clum A."/>
            <person name="Steindorff A."/>
            <person name="Ohm R."/>
            <person name="Martin F."/>
            <person name="Silar P."/>
            <person name="Natvig D."/>
            <person name="Lalanne C."/>
            <person name="Gautier V."/>
            <person name="Ament-Velasquez S.L."/>
            <person name="Kruys A."/>
            <person name="Hutchinson M.I."/>
            <person name="Powell A.J."/>
            <person name="Barry K."/>
            <person name="Miller A.N."/>
            <person name="Grigoriev I.V."/>
            <person name="Debuchy R."/>
            <person name="Gladieux P."/>
            <person name="Thoren M.H."/>
            <person name="Johannesson H."/>
        </authorList>
    </citation>
    <scope>NUCLEOTIDE SEQUENCE</scope>
    <source>
        <strain evidence="1">CBS 314.62</strain>
    </source>
</reference>
<dbReference type="Proteomes" id="UP001270362">
    <property type="component" value="Unassembled WGS sequence"/>
</dbReference>
<organism evidence="1 2">
    <name type="scientific">Podospora appendiculata</name>
    <dbReference type="NCBI Taxonomy" id="314037"/>
    <lineage>
        <taxon>Eukaryota</taxon>
        <taxon>Fungi</taxon>
        <taxon>Dikarya</taxon>
        <taxon>Ascomycota</taxon>
        <taxon>Pezizomycotina</taxon>
        <taxon>Sordariomycetes</taxon>
        <taxon>Sordariomycetidae</taxon>
        <taxon>Sordariales</taxon>
        <taxon>Podosporaceae</taxon>
        <taxon>Podospora</taxon>
    </lineage>
</organism>
<evidence type="ECO:0000313" key="1">
    <source>
        <dbReference type="EMBL" id="KAK3684328.1"/>
    </source>
</evidence>
<sequence length="1711" mass="191694">MVACHGSWKENAIASSYLRTMSDFLLHRELRAGTPAENAQCLQRALEFEANNGKNPAFLTSRLLRAVEEGAIPPTIFHIYIPLSRDPNIIRASLQQNHSAYIRQSAIKYLGKLFRSEAQFLPTWSVLGGAPGIAALMRELSVADVDFLCHVLGATSTAGAARAEREVRFSELLRLLCKLDPDATDSEHDGVERDPRPLRESYKRLVKACSTEVCMHWDREEIWTPAEKQRFRMSHPDAYQDEMLGAFFSSTTKTLDINTLEPLMKRSRRLTEDVLARIAELDAKQWRLGKSEDFLAKLVLPLTMHLAKRSASRQEQVWQCIVVCFEKWPQLADSFKSGRHQSIPRRSGGWHWSSVQTQPGLMFLAIKWWDKARSKDSRVLAKTVLGSLLSFIPAGKEIQLREFTRFLDYVHISRRYELLWFLFRHQQAYGFDVDNTSNADKNKLKDRKLLFPSVMFTMIPTKKALQLLDLLCSVYPDQSFLDASKEESHRGSRTILAMTANIGVPSPPGDINILRCLLQSPDHVEGVETAIKERMRQSTESRDSDVRSFWAKSAVFLAIASGSLELYSSALLWSRRFDKDQKAVGALYRMEAVQTAEGIDLLGGIPRRPHLSSKPLATVKRDIEAGNKIIFQLLETAAAGLLEPSVPSTFWQLSFRTLPSAVVWRRLQLVGELQSHHGLRDDDVFDLVWQPTLAMLLGWERFVLREEHEKLNFYSWAGMLRFTHPVKHLEDHAWKFLDSLAKARDELWQETRIRKHPAVATLEAPWPKGLPVQYLFLHRDIAARPYRLPYVASRAKAVIFSQPQAILRPRPRDKAVLSVIKGLTDSYGVALEVYVNSHYDVDSTDCKTRVERAWHYATGALTGDRMSKDEAALFWKSLVFGSLLLEHAPHLLPPAWEQPTPSFPPAVSSSTELTVWTPDFTGMAKSARDGNGVGRALDQTCLDFMLLQCPTNSSGATPMSMPPEETACQPPPQPPSLWDMKSYSKPLSASARDALAAVALLSINSKNGFEDSLLAHHFPTAENPRFPALLLSDDFLENVDIGSVGELRRPRATGDMTHALKLLERLRLTTPPELLLRLSLSVFHRFKAEPGTNGAEPKLVMKLIKLVSRGDRPSIAWPLIRDIVINGQDNSSWHRQLFNAGFFSVLSAGEAQDFLHDMSRAVLERLQTQAESVQAVQVPATDTTEPRSAPAIKITVVKMLAETLRGAKYVGKQDACSILLDLLKNARHIDIKVAALESLTDAFKSATADDELRGLLLEALEAYAVPMAASLQERQVMTEEDWIAAETAEGADVPQVGKDDPVASLLLQTTGFERVPPVWKAKWAAALVVKTFELSVQNAKRWMALFLRKNGLDTLNDTSLPATPFQAGLMARLLEDWPEYLPDNMLGMSRAFIMANISPSPGLIAINQAIKENSVLVLSPSGERWLSIWSSRGALSLTETLASLLFAVPLSDHEGCNDKPPAGGLSVSGIQDLLLDIVRTVILSESDVENLVLYISNPRERSRRLAPTVRNQRRKENCIPLMQRIVDLIKSLRTKEWERNPDRFPSALPDPFNIQVQMLPHHVSRGASTGCPISQAQITQLVDHIRNLIAELLSRGVPYHVGWIHLKASVQAEQIAPKTEYLRIACELGRVEHARMSMPDYLALELANELVNRSADPRDKDVVDGMVDMLRRWQGSADELVRNTARETIRISTARGSGMPAHLQAAMAGMH</sequence>
<evidence type="ECO:0000313" key="2">
    <source>
        <dbReference type="Proteomes" id="UP001270362"/>
    </source>
</evidence>
<keyword evidence="2" id="KW-1185">Reference proteome</keyword>
<gene>
    <name evidence="1" type="ORF">B0T22DRAFT_470099</name>
</gene>
<dbReference type="EMBL" id="JAULSO010000004">
    <property type="protein sequence ID" value="KAK3684328.1"/>
    <property type="molecule type" value="Genomic_DNA"/>
</dbReference>
<comment type="caution">
    <text evidence="1">The sequence shown here is derived from an EMBL/GenBank/DDBJ whole genome shotgun (WGS) entry which is preliminary data.</text>
</comment>
<accession>A0AAE1C9Q8</accession>